<reference evidence="2 3" key="1">
    <citation type="submission" date="2021-05" db="EMBL/GenBank/DDBJ databases">
        <title>The draft genome of Geobacter chapellei DSM 13688.</title>
        <authorList>
            <person name="Xu Z."/>
            <person name="Masuda Y."/>
            <person name="Itoh H."/>
            <person name="Senoo K."/>
        </authorList>
    </citation>
    <scope>NUCLEOTIDE SEQUENCE [LARGE SCALE GENOMIC DNA]</scope>
    <source>
        <strain evidence="2 3">DSM 13688</strain>
    </source>
</reference>
<evidence type="ECO:0000259" key="1">
    <source>
        <dbReference type="PROSITE" id="PS50943"/>
    </source>
</evidence>
<organism evidence="2 3">
    <name type="scientific">Pelotalea chapellei</name>
    <dbReference type="NCBI Taxonomy" id="44671"/>
    <lineage>
        <taxon>Bacteria</taxon>
        <taxon>Pseudomonadati</taxon>
        <taxon>Thermodesulfobacteriota</taxon>
        <taxon>Desulfuromonadia</taxon>
        <taxon>Geobacterales</taxon>
        <taxon>Geobacteraceae</taxon>
        <taxon>Pelotalea</taxon>
    </lineage>
</organism>
<dbReference type="PROSITE" id="PS50943">
    <property type="entry name" value="HTH_CROC1"/>
    <property type="match status" value="1"/>
</dbReference>
<dbReference type="EMBL" id="JAHDYS010000022">
    <property type="protein sequence ID" value="MBT1073446.1"/>
    <property type="molecule type" value="Genomic_DNA"/>
</dbReference>
<gene>
    <name evidence="2" type="ORF">KJB30_16780</name>
</gene>
<feature type="domain" description="HTH cro/C1-type" evidence="1">
    <location>
        <begin position="36"/>
        <end position="92"/>
    </location>
</feature>
<comment type="caution">
    <text evidence="2">The sequence shown here is derived from an EMBL/GenBank/DDBJ whole genome shotgun (WGS) entry which is preliminary data.</text>
</comment>
<accession>A0ABS5UCR7</accession>
<name>A0ABS5UCR7_9BACT</name>
<dbReference type="Gene3D" id="1.10.260.40">
    <property type="entry name" value="lambda repressor-like DNA-binding domains"/>
    <property type="match status" value="1"/>
</dbReference>
<dbReference type="SUPFAM" id="SSF47413">
    <property type="entry name" value="lambda repressor-like DNA-binding domains"/>
    <property type="match status" value="1"/>
</dbReference>
<dbReference type="InterPro" id="IPR010982">
    <property type="entry name" value="Lambda_DNA-bd_dom_sf"/>
</dbReference>
<dbReference type="InterPro" id="IPR001387">
    <property type="entry name" value="Cro/C1-type_HTH"/>
</dbReference>
<sequence>MKNEHLGSNFDDFLEEEGLRAEAEAAAIKRVIAFQIEQEMKQANLSKTAMAEKMHTSRTALDRLLDPANVSVTLQTLERAALALGKSLKVELA</sequence>
<proteinExistence type="predicted"/>
<evidence type="ECO:0000313" key="3">
    <source>
        <dbReference type="Proteomes" id="UP000784128"/>
    </source>
</evidence>
<dbReference type="RefSeq" id="WP_214301502.1">
    <property type="nucleotide sequence ID" value="NZ_JAHDYS010000022.1"/>
</dbReference>
<dbReference type="Proteomes" id="UP000784128">
    <property type="component" value="Unassembled WGS sequence"/>
</dbReference>
<evidence type="ECO:0000313" key="2">
    <source>
        <dbReference type="EMBL" id="MBT1073446.1"/>
    </source>
</evidence>
<protein>
    <submittedName>
        <fullName evidence="2">XRE family transcriptional regulator</fullName>
    </submittedName>
</protein>
<keyword evidence="3" id="KW-1185">Reference proteome</keyword>